<dbReference type="GO" id="GO:0110001">
    <property type="term" value="C:toxin-antitoxin complex"/>
    <property type="evidence" value="ECO:0007669"/>
    <property type="project" value="InterPro"/>
</dbReference>
<proteinExistence type="predicted"/>
<dbReference type="PANTHER" id="PTHR34139:SF1">
    <property type="entry name" value="RNASE MJ1380-RELATED"/>
    <property type="match status" value="1"/>
</dbReference>
<keyword evidence="1" id="KW-0597">Phosphoprotein</keyword>
<evidence type="ECO:0000256" key="3">
    <source>
        <dbReference type="ARBA" id="ARBA00022722"/>
    </source>
</evidence>
<dbReference type="AlphaFoldDB" id="A0A0F9BER9"/>
<evidence type="ECO:0000313" key="6">
    <source>
        <dbReference type="EMBL" id="KKK82916.1"/>
    </source>
</evidence>
<keyword evidence="2" id="KW-1277">Toxin-antitoxin system</keyword>
<evidence type="ECO:0000256" key="2">
    <source>
        <dbReference type="ARBA" id="ARBA00022649"/>
    </source>
</evidence>
<dbReference type="InterPro" id="IPR008201">
    <property type="entry name" value="HepT-like"/>
</dbReference>
<dbReference type="GO" id="GO:0000166">
    <property type="term" value="F:nucleotide binding"/>
    <property type="evidence" value="ECO:0007669"/>
    <property type="project" value="UniProtKB-KW"/>
</dbReference>
<gene>
    <name evidence="6" type="ORF">LCGC14_2798630</name>
</gene>
<comment type="caution">
    <text evidence="6">The sequence shown here is derived from an EMBL/GenBank/DDBJ whole genome shotgun (WGS) entry which is preliminary data.</text>
</comment>
<protein>
    <recommendedName>
        <fullName evidence="7">DUF86 domain-containing protein</fullName>
    </recommendedName>
</protein>
<sequence length="84" mass="9888">MRKREYRDYLNDISESIDDALSFVEGMTFKDFKKDKKTIYAVVRSIEIIGEASGKVPKRVRDKAPDVPWVEMKGMRNKIAHEYF</sequence>
<evidence type="ECO:0008006" key="7">
    <source>
        <dbReference type="Google" id="ProtNLM"/>
    </source>
</evidence>
<reference evidence="6" key="1">
    <citation type="journal article" date="2015" name="Nature">
        <title>Complex archaea that bridge the gap between prokaryotes and eukaryotes.</title>
        <authorList>
            <person name="Spang A."/>
            <person name="Saw J.H."/>
            <person name="Jorgensen S.L."/>
            <person name="Zaremba-Niedzwiedzka K."/>
            <person name="Martijn J."/>
            <person name="Lind A.E."/>
            <person name="van Eijk R."/>
            <person name="Schleper C."/>
            <person name="Guy L."/>
            <person name="Ettema T.J."/>
        </authorList>
    </citation>
    <scope>NUCLEOTIDE SEQUENCE</scope>
</reference>
<evidence type="ECO:0000256" key="4">
    <source>
        <dbReference type="ARBA" id="ARBA00022741"/>
    </source>
</evidence>
<dbReference type="InterPro" id="IPR051813">
    <property type="entry name" value="HepT_RNase_toxin"/>
</dbReference>
<name>A0A0F9BER9_9ZZZZ</name>
<keyword evidence="5" id="KW-0378">Hydrolase</keyword>
<accession>A0A0F9BER9</accession>
<feature type="non-terminal residue" evidence="6">
    <location>
        <position position="84"/>
    </location>
</feature>
<keyword evidence="4" id="KW-0547">Nucleotide-binding</keyword>
<dbReference type="EMBL" id="LAZR01052455">
    <property type="protein sequence ID" value="KKK82916.1"/>
    <property type="molecule type" value="Genomic_DNA"/>
</dbReference>
<dbReference type="GO" id="GO:0004540">
    <property type="term" value="F:RNA nuclease activity"/>
    <property type="evidence" value="ECO:0007669"/>
    <property type="project" value="InterPro"/>
</dbReference>
<dbReference type="GO" id="GO:0016787">
    <property type="term" value="F:hydrolase activity"/>
    <property type="evidence" value="ECO:0007669"/>
    <property type="project" value="UniProtKB-KW"/>
</dbReference>
<organism evidence="6">
    <name type="scientific">marine sediment metagenome</name>
    <dbReference type="NCBI Taxonomy" id="412755"/>
    <lineage>
        <taxon>unclassified sequences</taxon>
        <taxon>metagenomes</taxon>
        <taxon>ecological metagenomes</taxon>
    </lineage>
</organism>
<evidence type="ECO:0000256" key="1">
    <source>
        <dbReference type="ARBA" id="ARBA00022553"/>
    </source>
</evidence>
<keyword evidence="3" id="KW-0540">Nuclease</keyword>
<dbReference type="Pfam" id="PF01934">
    <property type="entry name" value="HepT-like"/>
    <property type="match status" value="1"/>
</dbReference>
<dbReference type="PANTHER" id="PTHR34139">
    <property type="entry name" value="UPF0331 PROTEIN MJ0127"/>
    <property type="match status" value="1"/>
</dbReference>
<evidence type="ECO:0000256" key="5">
    <source>
        <dbReference type="ARBA" id="ARBA00022801"/>
    </source>
</evidence>